<evidence type="ECO:0000256" key="1">
    <source>
        <dbReference type="SAM" id="Phobius"/>
    </source>
</evidence>
<dbReference type="Proteomes" id="UP000006664">
    <property type="component" value="Segment"/>
</dbReference>
<dbReference type="OrthoDB" id="39587at10239"/>
<dbReference type="KEGG" id="vg:5179298"/>
<name>Q0H240_9CAUD</name>
<sequence length="162" mass="18585">MILRTMFILAELLLMVKSINCVSPTLGLVAVVIALTSLPWSLFDKKGGNSYEKGREVVVQMVVQVPDIDKYVKDLVRQAYELGVEEGRKRYSYPPVLTRKDLAEIFQVQLSTVSNLTDIPGFPKLTHIRARYPRDQVFRWIEENSTYLDQVAPNRKIGRRSE</sequence>
<accession>Q0H240</accession>
<reference evidence="2 3" key="1">
    <citation type="journal article" date="2009" name="Res. Microbiol.">
        <title>Genomic and proteomic characterization of a thermophilic Geobacillus bacteriophage GBSV1.</title>
        <authorList>
            <person name="Liu B."/>
            <person name="Zhou F."/>
            <person name="Wu S."/>
            <person name="Xu Y."/>
            <person name="Zhang X."/>
        </authorList>
    </citation>
    <scope>NUCLEOTIDE SEQUENCE [LARGE SCALE GENOMIC DNA]</scope>
</reference>
<dbReference type="RefSeq" id="YP_764508.1">
    <property type="nucleotide sequence ID" value="NC_008376.2"/>
</dbReference>
<organism evidence="2 3">
    <name type="scientific">Geobacillus phage GBSV1</name>
    <dbReference type="NCBI Taxonomy" id="365048"/>
    <lineage>
        <taxon>Viruses</taxon>
        <taxon>Duplodnaviria</taxon>
        <taxon>Heunggongvirae</taxon>
        <taxon>Uroviricota</taxon>
        <taxon>Caudoviricetes</taxon>
        <taxon>Svunavirus</taxon>
        <taxon>Svunavirus GBSV1</taxon>
    </lineage>
</organism>
<keyword evidence="1" id="KW-1133">Transmembrane helix</keyword>
<keyword evidence="1" id="KW-0812">Transmembrane</keyword>
<protein>
    <submittedName>
        <fullName evidence="2">Uncharacterized protein</fullName>
    </submittedName>
</protein>
<feature type="transmembrane region" description="Helical" evidence="1">
    <location>
        <begin position="21"/>
        <end position="43"/>
    </location>
</feature>
<dbReference type="GeneID" id="5179298"/>
<dbReference type="EMBL" id="DQ340064">
    <property type="protein sequence ID" value="ABC61308.1"/>
    <property type="molecule type" value="Genomic_DNA"/>
</dbReference>
<keyword evidence="3" id="KW-1185">Reference proteome</keyword>
<evidence type="ECO:0000313" key="3">
    <source>
        <dbReference type="Proteomes" id="UP000006664"/>
    </source>
</evidence>
<keyword evidence="1" id="KW-0472">Membrane</keyword>
<evidence type="ECO:0000313" key="2">
    <source>
        <dbReference type="EMBL" id="ABC61308.1"/>
    </source>
</evidence>
<proteinExistence type="predicted"/>